<gene>
    <name evidence="10" type="ORF">METZ01_LOCUS86724</name>
</gene>
<keyword evidence="7" id="KW-0811">Translocation</keyword>
<accession>A0A381V0I8</accession>
<evidence type="ECO:0000256" key="3">
    <source>
        <dbReference type="ARBA" id="ARBA00022475"/>
    </source>
</evidence>
<evidence type="ECO:0000256" key="8">
    <source>
        <dbReference type="ARBA" id="ARBA00023136"/>
    </source>
</evidence>
<feature type="transmembrane region" description="Helical" evidence="9">
    <location>
        <begin position="6"/>
        <end position="23"/>
    </location>
</feature>
<dbReference type="PANTHER" id="PTHR33909">
    <property type="entry name" value="SEC TRANSLOCON ACCESSORY COMPLEX SUBUNIT YAJC"/>
    <property type="match status" value="1"/>
</dbReference>
<evidence type="ECO:0000256" key="2">
    <source>
        <dbReference type="ARBA" id="ARBA00022448"/>
    </source>
</evidence>
<evidence type="ECO:0008006" key="11">
    <source>
        <dbReference type="Google" id="ProtNLM"/>
    </source>
</evidence>
<reference evidence="10" key="1">
    <citation type="submission" date="2018-05" db="EMBL/GenBank/DDBJ databases">
        <authorList>
            <person name="Lanie J.A."/>
            <person name="Ng W.-L."/>
            <person name="Kazmierczak K.M."/>
            <person name="Andrzejewski T.M."/>
            <person name="Davidsen T.M."/>
            <person name="Wayne K.J."/>
            <person name="Tettelin H."/>
            <person name="Glass J.I."/>
            <person name="Rusch D."/>
            <person name="Podicherti R."/>
            <person name="Tsui H.-C.T."/>
            <person name="Winkler M.E."/>
        </authorList>
    </citation>
    <scope>NUCLEOTIDE SEQUENCE</scope>
</reference>
<dbReference type="EMBL" id="UINC01007534">
    <property type="protein sequence ID" value="SVA33870.1"/>
    <property type="molecule type" value="Genomic_DNA"/>
</dbReference>
<dbReference type="GO" id="GO:0015031">
    <property type="term" value="P:protein transport"/>
    <property type="evidence" value="ECO:0007669"/>
    <property type="project" value="UniProtKB-KW"/>
</dbReference>
<keyword evidence="6 9" id="KW-1133">Transmembrane helix</keyword>
<dbReference type="PANTHER" id="PTHR33909:SF1">
    <property type="entry name" value="SEC TRANSLOCON ACCESSORY COMPLEX SUBUNIT YAJC"/>
    <property type="match status" value="1"/>
</dbReference>
<dbReference type="NCBIfam" id="TIGR00739">
    <property type="entry name" value="yajC"/>
    <property type="match status" value="1"/>
</dbReference>
<sequence>QGGGLMAYLPFILILAIMYFLMIRPQAKRQKEKQKMLGSLKKGDRVITIGGIHGSVNGLKGKDKKIVNLKVANNINLSVNRSAISGLIDKIDETEVESIEEQS</sequence>
<keyword evidence="3" id="KW-1003">Cell membrane</keyword>
<protein>
    <recommendedName>
        <fullName evidence="11">Preprotein translocase subunit YajC</fullName>
    </recommendedName>
</protein>
<name>A0A381V0I8_9ZZZZ</name>
<dbReference type="GO" id="GO:0005886">
    <property type="term" value="C:plasma membrane"/>
    <property type="evidence" value="ECO:0007669"/>
    <property type="project" value="UniProtKB-SubCell"/>
</dbReference>
<evidence type="ECO:0000256" key="4">
    <source>
        <dbReference type="ARBA" id="ARBA00022692"/>
    </source>
</evidence>
<evidence type="ECO:0000313" key="10">
    <source>
        <dbReference type="EMBL" id="SVA33870.1"/>
    </source>
</evidence>
<feature type="non-terminal residue" evidence="10">
    <location>
        <position position="1"/>
    </location>
</feature>
<evidence type="ECO:0000256" key="1">
    <source>
        <dbReference type="ARBA" id="ARBA00004162"/>
    </source>
</evidence>
<evidence type="ECO:0000256" key="5">
    <source>
        <dbReference type="ARBA" id="ARBA00022927"/>
    </source>
</evidence>
<keyword evidence="8 9" id="KW-0472">Membrane</keyword>
<evidence type="ECO:0000256" key="9">
    <source>
        <dbReference type="SAM" id="Phobius"/>
    </source>
</evidence>
<dbReference type="InterPro" id="IPR003849">
    <property type="entry name" value="Preprotein_translocase_YajC"/>
</dbReference>
<keyword evidence="4 9" id="KW-0812">Transmembrane</keyword>
<dbReference type="AlphaFoldDB" id="A0A381V0I8"/>
<dbReference type="PRINTS" id="PR01853">
    <property type="entry name" value="YAJCTRNLCASE"/>
</dbReference>
<proteinExistence type="predicted"/>
<dbReference type="Pfam" id="PF02699">
    <property type="entry name" value="YajC"/>
    <property type="match status" value="1"/>
</dbReference>
<dbReference type="SMART" id="SM01323">
    <property type="entry name" value="YajC"/>
    <property type="match status" value="1"/>
</dbReference>
<keyword evidence="2" id="KW-0813">Transport</keyword>
<keyword evidence="5" id="KW-0653">Protein transport</keyword>
<comment type="subcellular location">
    <subcellularLocation>
        <location evidence="1">Cell membrane</location>
        <topology evidence="1">Single-pass membrane protein</topology>
    </subcellularLocation>
</comment>
<organism evidence="10">
    <name type="scientific">marine metagenome</name>
    <dbReference type="NCBI Taxonomy" id="408172"/>
    <lineage>
        <taxon>unclassified sequences</taxon>
        <taxon>metagenomes</taxon>
        <taxon>ecological metagenomes</taxon>
    </lineage>
</organism>
<evidence type="ECO:0000256" key="7">
    <source>
        <dbReference type="ARBA" id="ARBA00023010"/>
    </source>
</evidence>
<evidence type="ECO:0000256" key="6">
    <source>
        <dbReference type="ARBA" id="ARBA00022989"/>
    </source>
</evidence>